<accession>A0ABD0JWA1</accession>
<protein>
    <submittedName>
        <fullName evidence="1">Uncharacterized protein</fullName>
    </submittedName>
</protein>
<name>A0ABD0JWA1_9CAEN</name>
<dbReference type="Proteomes" id="UP001519460">
    <property type="component" value="Unassembled WGS sequence"/>
</dbReference>
<organism evidence="1 2">
    <name type="scientific">Batillaria attramentaria</name>
    <dbReference type="NCBI Taxonomy" id="370345"/>
    <lineage>
        <taxon>Eukaryota</taxon>
        <taxon>Metazoa</taxon>
        <taxon>Spiralia</taxon>
        <taxon>Lophotrochozoa</taxon>
        <taxon>Mollusca</taxon>
        <taxon>Gastropoda</taxon>
        <taxon>Caenogastropoda</taxon>
        <taxon>Sorbeoconcha</taxon>
        <taxon>Cerithioidea</taxon>
        <taxon>Batillariidae</taxon>
        <taxon>Batillaria</taxon>
    </lineage>
</organism>
<proteinExistence type="predicted"/>
<reference evidence="1 2" key="1">
    <citation type="journal article" date="2023" name="Sci. Data">
        <title>Genome assembly of the Korean intertidal mud-creeper Batillaria attramentaria.</title>
        <authorList>
            <person name="Patra A.K."/>
            <person name="Ho P.T."/>
            <person name="Jun S."/>
            <person name="Lee S.J."/>
            <person name="Kim Y."/>
            <person name="Won Y.J."/>
        </authorList>
    </citation>
    <scope>NUCLEOTIDE SEQUENCE [LARGE SCALE GENOMIC DNA]</scope>
    <source>
        <strain evidence="1">Wonlab-2016</strain>
    </source>
</reference>
<comment type="caution">
    <text evidence="1">The sequence shown here is derived from an EMBL/GenBank/DDBJ whole genome shotgun (WGS) entry which is preliminary data.</text>
</comment>
<sequence>MIVSLPNLHILTNTVYLDINTQTAMKRYKTQNVDFTNFEFNSLKGSTNRNWFARHTALSQSKHGFMRTQRKSQSNQPICVRNRGRKQENGFAPFFFPEVHSNQTS</sequence>
<evidence type="ECO:0000313" key="2">
    <source>
        <dbReference type="Proteomes" id="UP001519460"/>
    </source>
</evidence>
<dbReference type="EMBL" id="JACVVK020000310">
    <property type="protein sequence ID" value="KAK7479123.1"/>
    <property type="molecule type" value="Genomic_DNA"/>
</dbReference>
<gene>
    <name evidence="1" type="ORF">BaRGS_00029641</name>
</gene>
<dbReference type="AlphaFoldDB" id="A0ABD0JWA1"/>
<keyword evidence="2" id="KW-1185">Reference proteome</keyword>
<evidence type="ECO:0000313" key="1">
    <source>
        <dbReference type="EMBL" id="KAK7479123.1"/>
    </source>
</evidence>